<feature type="region of interest" description="Disordered" evidence="1">
    <location>
        <begin position="95"/>
        <end position="121"/>
    </location>
</feature>
<comment type="caution">
    <text evidence="3">The sequence shown here is derived from an EMBL/GenBank/DDBJ whole genome shotgun (WGS) entry which is preliminary data.</text>
</comment>
<keyword evidence="4" id="KW-1185">Reference proteome</keyword>
<organism evidence="3 4">
    <name type="scientific">Araneus ventricosus</name>
    <name type="common">Orbweaver spider</name>
    <name type="synonym">Epeira ventricosa</name>
    <dbReference type="NCBI Taxonomy" id="182803"/>
    <lineage>
        <taxon>Eukaryota</taxon>
        <taxon>Metazoa</taxon>
        <taxon>Ecdysozoa</taxon>
        <taxon>Arthropoda</taxon>
        <taxon>Chelicerata</taxon>
        <taxon>Arachnida</taxon>
        <taxon>Araneae</taxon>
        <taxon>Araneomorphae</taxon>
        <taxon>Entelegynae</taxon>
        <taxon>Araneoidea</taxon>
        <taxon>Araneidae</taxon>
        <taxon>Araneus</taxon>
    </lineage>
</organism>
<name>A0A4Y2BAJ3_ARAVE</name>
<protein>
    <submittedName>
        <fullName evidence="3">Uncharacterized protein</fullName>
    </submittedName>
</protein>
<evidence type="ECO:0000313" key="3">
    <source>
        <dbReference type="EMBL" id="GBL88124.1"/>
    </source>
</evidence>
<dbReference type="Proteomes" id="UP000499080">
    <property type="component" value="Unassembled WGS sequence"/>
</dbReference>
<dbReference type="AlphaFoldDB" id="A0A4Y2BAJ3"/>
<feature type="region of interest" description="Disordered" evidence="1">
    <location>
        <begin position="36"/>
        <end position="72"/>
    </location>
</feature>
<accession>A0A4Y2BAJ3</accession>
<reference evidence="3 4" key="1">
    <citation type="journal article" date="2019" name="Sci. Rep.">
        <title>Orb-weaving spider Araneus ventricosus genome elucidates the spidroin gene catalogue.</title>
        <authorList>
            <person name="Kono N."/>
            <person name="Nakamura H."/>
            <person name="Ohtoshi R."/>
            <person name="Moran D.A.P."/>
            <person name="Shinohara A."/>
            <person name="Yoshida Y."/>
            <person name="Fujiwara M."/>
            <person name="Mori M."/>
            <person name="Tomita M."/>
            <person name="Arakawa K."/>
        </authorList>
    </citation>
    <scope>NUCLEOTIDE SEQUENCE [LARGE SCALE GENOMIC DNA]</scope>
</reference>
<evidence type="ECO:0000256" key="1">
    <source>
        <dbReference type="SAM" id="MobiDB-lite"/>
    </source>
</evidence>
<evidence type="ECO:0000313" key="2">
    <source>
        <dbReference type="EMBL" id="GBL88116.1"/>
    </source>
</evidence>
<sequence length="121" mass="13676">MVHQFIETGIKEIWVQVSETLNSVFLEFSIGSEMATCQSSARPSPRVLSRTENDEPAQDFQRGSSSPAPYMRADGYRRTIHAGYNGMAFTPWVTLPGEKNSRRTSLPHFTQGHHPRHDEAE</sequence>
<evidence type="ECO:0000313" key="4">
    <source>
        <dbReference type="Proteomes" id="UP000499080"/>
    </source>
</evidence>
<gene>
    <name evidence="2" type="ORF">AVEN_114194_1</name>
    <name evidence="3" type="ORF">AVEN_219744_1</name>
</gene>
<proteinExistence type="predicted"/>
<dbReference type="EMBL" id="BGPR01082673">
    <property type="protein sequence ID" value="GBL88124.1"/>
    <property type="molecule type" value="Genomic_DNA"/>
</dbReference>
<dbReference type="EMBL" id="BGPR01082667">
    <property type="protein sequence ID" value="GBL88116.1"/>
    <property type="molecule type" value="Genomic_DNA"/>
</dbReference>